<dbReference type="EMBL" id="SGPK01000541">
    <property type="protein sequence ID" value="THH02715.1"/>
    <property type="molecule type" value="Genomic_DNA"/>
</dbReference>
<name>A0A4S4KVI3_9AGAM</name>
<dbReference type="PANTHER" id="PTHR31313">
    <property type="entry name" value="TY1 ENHANCER ACTIVATOR"/>
    <property type="match status" value="1"/>
</dbReference>
<dbReference type="PANTHER" id="PTHR31313:SF81">
    <property type="entry name" value="TY1 ENHANCER ACTIVATOR"/>
    <property type="match status" value="1"/>
</dbReference>
<keyword evidence="3" id="KW-0805">Transcription regulation</keyword>
<evidence type="ECO:0000256" key="1">
    <source>
        <dbReference type="ARBA" id="ARBA00022723"/>
    </source>
</evidence>
<accession>A0A4S4KVI3</accession>
<dbReference type="InterPro" id="IPR051615">
    <property type="entry name" value="Transcr_Regulatory_Elem"/>
</dbReference>
<feature type="region of interest" description="Disordered" evidence="7">
    <location>
        <begin position="406"/>
        <end position="435"/>
    </location>
</feature>
<keyword evidence="4" id="KW-0238">DNA-binding</keyword>
<evidence type="ECO:0000256" key="2">
    <source>
        <dbReference type="ARBA" id="ARBA00022833"/>
    </source>
</evidence>
<evidence type="ECO:0008006" key="10">
    <source>
        <dbReference type="Google" id="ProtNLM"/>
    </source>
</evidence>
<evidence type="ECO:0000256" key="7">
    <source>
        <dbReference type="SAM" id="MobiDB-lite"/>
    </source>
</evidence>
<evidence type="ECO:0000313" key="8">
    <source>
        <dbReference type="EMBL" id="THH02715.1"/>
    </source>
</evidence>
<evidence type="ECO:0000256" key="4">
    <source>
        <dbReference type="ARBA" id="ARBA00023125"/>
    </source>
</evidence>
<reference evidence="8 9" key="1">
    <citation type="submission" date="2019-02" db="EMBL/GenBank/DDBJ databases">
        <title>Genome sequencing of the rare red list fungi Phellinidium pouzarii.</title>
        <authorList>
            <person name="Buettner E."/>
            <person name="Kellner H."/>
        </authorList>
    </citation>
    <scope>NUCLEOTIDE SEQUENCE [LARGE SCALE GENOMIC DNA]</scope>
    <source>
        <strain evidence="8 9">DSM 108285</strain>
    </source>
</reference>
<dbReference type="AlphaFoldDB" id="A0A4S4KVI3"/>
<evidence type="ECO:0000256" key="6">
    <source>
        <dbReference type="ARBA" id="ARBA00023242"/>
    </source>
</evidence>
<gene>
    <name evidence="8" type="ORF">EW145_g6716</name>
</gene>
<dbReference type="OrthoDB" id="4456959at2759"/>
<proteinExistence type="predicted"/>
<protein>
    <recommendedName>
        <fullName evidence="10">Transcription factor domain-containing protein</fullName>
    </recommendedName>
</protein>
<keyword evidence="9" id="KW-1185">Reference proteome</keyword>
<dbReference type="CDD" id="cd12148">
    <property type="entry name" value="fungal_TF_MHR"/>
    <property type="match status" value="1"/>
</dbReference>
<sequence>MDVGAHRKRVYDTKPSVDNELWKRAFCFDLDLPLEVDDDYWKSGDSYQTAFTQPIGNPSVVSGFVSLLKLTQIMAHALRTIRKKKKYCIDKSKVLLGLVSDDWQEQIVSQLNTALDEWVESVPEHLRWAAHIENEVFANQSATIYSTYYLVLILIYRPFSQASVYLPQQDVPAKPSKPFPFPADSICANAAHSAIRIIDVQTRRGMSNVPNMISVAQMCAVTQLMGLYVLRASRESDAGTKARERDRIMQDIERCIHCLELVESRWIMARKFIQSFSDSLPSPSDSHDFKGKEKFDYNDGPLASRVPSIHIQPSTSGGSSQSWSSAFDVRPLSTMSDSEQALTNRANWRWFHENPTFAQQRIGKRHVGDPLRHHVPQLVPSSNPHEVRFVTPGMEGGFARRVEIDPRESSQLRSAPPLPPVVSEEPISSRSRGGERALASGQALSIVTLQSAVCDEQVGGWNRQAAAVRVPQHPYASLHQTPRQVYRYSALILFYPQKQRNAADKSINTRLQGIC</sequence>
<evidence type="ECO:0000256" key="3">
    <source>
        <dbReference type="ARBA" id="ARBA00023015"/>
    </source>
</evidence>
<dbReference type="GO" id="GO:0003677">
    <property type="term" value="F:DNA binding"/>
    <property type="evidence" value="ECO:0007669"/>
    <property type="project" value="UniProtKB-KW"/>
</dbReference>
<evidence type="ECO:0000313" key="9">
    <source>
        <dbReference type="Proteomes" id="UP000308199"/>
    </source>
</evidence>
<keyword evidence="6" id="KW-0539">Nucleus</keyword>
<keyword evidence="1" id="KW-0479">Metal-binding</keyword>
<keyword evidence="2" id="KW-0862">Zinc</keyword>
<organism evidence="8 9">
    <name type="scientific">Phellinidium pouzarii</name>
    <dbReference type="NCBI Taxonomy" id="167371"/>
    <lineage>
        <taxon>Eukaryota</taxon>
        <taxon>Fungi</taxon>
        <taxon>Dikarya</taxon>
        <taxon>Basidiomycota</taxon>
        <taxon>Agaricomycotina</taxon>
        <taxon>Agaricomycetes</taxon>
        <taxon>Hymenochaetales</taxon>
        <taxon>Hymenochaetaceae</taxon>
        <taxon>Phellinidium</taxon>
    </lineage>
</organism>
<dbReference type="GO" id="GO:0046872">
    <property type="term" value="F:metal ion binding"/>
    <property type="evidence" value="ECO:0007669"/>
    <property type="project" value="UniProtKB-KW"/>
</dbReference>
<comment type="caution">
    <text evidence="8">The sequence shown here is derived from an EMBL/GenBank/DDBJ whole genome shotgun (WGS) entry which is preliminary data.</text>
</comment>
<dbReference type="Proteomes" id="UP000308199">
    <property type="component" value="Unassembled WGS sequence"/>
</dbReference>
<keyword evidence="5" id="KW-0804">Transcription</keyword>
<evidence type="ECO:0000256" key="5">
    <source>
        <dbReference type="ARBA" id="ARBA00023163"/>
    </source>
</evidence>